<sequence>MTEIELLICVAVLAGIAASRLLKKQRRPNHGLPHLEQVMQGDADAAQLLDLADALAKSVIDRAKALGKPPLFITASGDLYDDFFPPREPRPGSTPEQYANAVLADCVRRYRDARAHRAVEIFHFPLYALCTGAGLAVSSFRRLGGSSRDMRDLAEFLAPPLDPGDWEQYRDYYLEVALLLDLPRARIDAYLAKRWEICSNRLKDAAPPLQ</sequence>
<protein>
    <submittedName>
        <fullName evidence="1">Uncharacterized protein</fullName>
    </submittedName>
</protein>
<organism evidence="1">
    <name type="scientific">uncultured delta proteobacterium</name>
    <dbReference type="NCBI Taxonomy" id="34034"/>
    <lineage>
        <taxon>Bacteria</taxon>
        <taxon>Deltaproteobacteria</taxon>
        <taxon>environmental samples</taxon>
    </lineage>
</organism>
<dbReference type="EMBL" id="FLUQ01000001">
    <property type="protein sequence ID" value="SBV97579.1"/>
    <property type="molecule type" value="Genomic_DNA"/>
</dbReference>
<gene>
    <name evidence="1" type="ORF">KL86DPRO_11241</name>
</gene>
<dbReference type="AlphaFoldDB" id="A0A212JDT5"/>
<name>A0A212JDT5_9DELT</name>
<accession>A0A212JDT5</accession>
<evidence type="ECO:0000313" key="1">
    <source>
        <dbReference type="EMBL" id="SBV97579.1"/>
    </source>
</evidence>
<reference evidence="1" key="1">
    <citation type="submission" date="2016-04" db="EMBL/GenBank/DDBJ databases">
        <authorList>
            <person name="Evans L.H."/>
            <person name="Alamgir A."/>
            <person name="Owens N."/>
            <person name="Weber N.D."/>
            <person name="Virtaneva K."/>
            <person name="Barbian K."/>
            <person name="Babar A."/>
            <person name="Rosenke K."/>
        </authorList>
    </citation>
    <scope>NUCLEOTIDE SEQUENCE</scope>
    <source>
        <strain evidence="1">86</strain>
    </source>
</reference>
<proteinExistence type="predicted"/>